<evidence type="ECO:0000256" key="1">
    <source>
        <dbReference type="SAM" id="Phobius"/>
    </source>
</evidence>
<organism evidence="3 4">
    <name type="scientific">Prevotella intermedia</name>
    <dbReference type="NCBI Taxonomy" id="28131"/>
    <lineage>
        <taxon>Bacteria</taxon>
        <taxon>Pseudomonadati</taxon>
        <taxon>Bacteroidota</taxon>
        <taxon>Bacteroidia</taxon>
        <taxon>Bacteroidales</taxon>
        <taxon>Prevotellaceae</taxon>
        <taxon>Prevotella</taxon>
    </lineage>
</organism>
<reference evidence="3 4" key="1">
    <citation type="journal article" date="2016" name="DNA Res.">
        <title>The complete genome sequencing of Prevotella intermedia strain OMA14 and a subsequent fine-scale, intra-species genomic comparison reveal an unusual amplification of conjugative and mobile transposons and identify a novel Prevotella-lineage-specific repeat.</title>
        <authorList>
            <person name="Naito M."/>
            <person name="Ogura Y."/>
            <person name="Itoh T."/>
            <person name="Shoji M."/>
            <person name="Okamoto M."/>
            <person name="Hayashi T."/>
            <person name="Nakayama K."/>
        </authorList>
    </citation>
    <scope>NUCLEOTIDE SEQUENCE [LARGE SCALE GENOMIC DNA]</scope>
    <source>
        <strain evidence="3 4">OMA14</strain>
    </source>
</reference>
<feature type="transmembrane region" description="Helical" evidence="1">
    <location>
        <begin position="12"/>
        <end position="30"/>
    </location>
</feature>
<keyword evidence="1" id="KW-0472">Membrane</keyword>
<dbReference type="GO" id="GO:0030153">
    <property type="term" value="P:bacteriocin immunity"/>
    <property type="evidence" value="ECO:0007669"/>
    <property type="project" value="InterPro"/>
</dbReference>
<dbReference type="RefSeq" id="WP_096409198.1">
    <property type="nucleotide sequence ID" value="NZ_AP014598.1"/>
</dbReference>
<dbReference type="AlphaFoldDB" id="A0A0T7APW1"/>
<keyword evidence="1" id="KW-0812">Transmembrane</keyword>
<evidence type="ECO:0000313" key="4">
    <source>
        <dbReference type="Proteomes" id="UP000217431"/>
    </source>
</evidence>
<feature type="domain" description="Uncharacterized protein YyaB-like PH" evidence="2">
    <location>
        <begin position="55"/>
        <end position="128"/>
    </location>
</feature>
<dbReference type="EMBL" id="AP014598">
    <property type="protein sequence ID" value="BAU19157.1"/>
    <property type="molecule type" value="Genomic_DNA"/>
</dbReference>
<dbReference type="Pfam" id="PF06713">
    <property type="entry name" value="bPH_4"/>
    <property type="match status" value="1"/>
</dbReference>
<sequence>MEKKYNSKVDLWLYLFIYISIILSAVPILLIDFNWIVTIFLFVILTALTLYPLGIKYTINGKVLSIHCPFFSTQVIDIFDILLIESTHTLDSSPAASIDRLKLTYKHGCVIISPKKKKDFVNHILSINSKVHIKIN</sequence>
<accession>A0A0T7APW1</accession>
<evidence type="ECO:0000259" key="2">
    <source>
        <dbReference type="Pfam" id="PF06713"/>
    </source>
</evidence>
<feature type="transmembrane region" description="Helical" evidence="1">
    <location>
        <begin position="36"/>
        <end position="55"/>
    </location>
</feature>
<dbReference type="Proteomes" id="UP000217431">
    <property type="component" value="Chromosome II"/>
</dbReference>
<proteinExistence type="predicted"/>
<protein>
    <recommendedName>
        <fullName evidence="2">Uncharacterized protein YyaB-like PH domain-containing protein</fullName>
    </recommendedName>
</protein>
<evidence type="ECO:0000313" key="3">
    <source>
        <dbReference type="EMBL" id="BAU19157.1"/>
    </source>
</evidence>
<gene>
    <name evidence="3" type="ORF">PIOMA14_II_0653</name>
</gene>
<name>A0A0T7APW1_PREIN</name>
<keyword evidence="1" id="KW-1133">Transmembrane helix</keyword>
<dbReference type="InterPro" id="IPR009589">
    <property type="entry name" value="PH_YyaB-like"/>
</dbReference>